<dbReference type="GO" id="GO:0003723">
    <property type="term" value="F:RNA binding"/>
    <property type="evidence" value="ECO:0007669"/>
    <property type="project" value="UniProtKB-UniRule"/>
</dbReference>
<feature type="domain" description="RRM" evidence="4">
    <location>
        <begin position="198"/>
        <end position="274"/>
    </location>
</feature>
<evidence type="ECO:0000259" key="4">
    <source>
        <dbReference type="PROSITE" id="PS50102"/>
    </source>
</evidence>
<comment type="caution">
    <text evidence="5">The sequence shown here is derived from an EMBL/GenBank/DDBJ whole genome shotgun (WGS) entry which is preliminary data.</text>
</comment>
<dbReference type="PROSITE" id="PS50102">
    <property type="entry name" value="RRM"/>
    <property type="match status" value="4"/>
</dbReference>
<name>A0A5J4UEG7_9EUKA</name>
<dbReference type="SUPFAM" id="SSF54928">
    <property type="entry name" value="RNA-binding domain, RBD"/>
    <property type="match status" value="3"/>
</dbReference>
<dbReference type="OrthoDB" id="19742at2759"/>
<feature type="domain" description="RRM" evidence="4">
    <location>
        <begin position="395"/>
        <end position="444"/>
    </location>
</feature>
<sequence>MTNHSLLVSWTGDVSEDELNEIFNPFGAESVVLLKTEIALDQTDGIVIRDSVLEIEMLKPEIEQFQEILDEITEDDVPSEEFFQQKLEKDPQKRNEEATAYPHQHTIFVGDLAPETTDTDISEFFTHGLNSPDCLFSVKLCMDHNPPYQSLRYGYAQFTSQELAEKALKTLNYTNLKGKPCHLMEYQPDAQKQKSGEGNIFVSNLPQGFQTKELHDLFSDSGNIISARVSEDNEKNSINGYIQFKTQEDADSAISKHNEAMIKENKIKVEKYIPQKKEHKAVMIQNLSSQINEERIKEALSTYGNVTKVQSRPSKRDPQQRFVFVWFETEEEAQRCVKEQNDKPLLETVRDKQKDTDIPTQLNEQTDNKLRVMIAQTKDERIKHKQILREKSRCRNIYIRGFPADYKEEDLIPIFSQYGTITSLRISRIEGGISQGFAFCCFDQ</sequence>
<evidence type="ECO:0000313" key="5">
    <source>
        <dbReference type="EMBL" id="KAA6368513.1"/>
    </source>
</evidence>
<reference evidence="5 6" key="1">
    <citation type="submission" date="2019-03" db="EMBL/GenBank/DDBJ databases">
        <title>Single cell metagenomics reveals metabolic interactions within the superorganism composed of flagellate Streblomastix strix and complex community of Bacteroidetes bacteria on its surface.</title>
        <authorList>
            <person name="Treitli S.C."/>
            <person name="Kolisko M."/>
            <person name="Husnik F."/>
            <person name="Keeling P."/>
            <person name="Hampl V."/>
        </authorList>
    </citation>
    <scope>NUCLEOTIDE SEQUENCE [LARGE SCALE GENOMIC DNA]</scope>
    <source>
        <strain evidence="5">ST1C</strain>
    </source>
</reference>
<dbReference type="InterPro" id="IPR012677">
    <property type="entry name" value="Nucleotide-bd_a/b_plait_sf"/>
</dbReference>
<evidence type="ECO:0000256" key="1">
    <source>
        <dbReference type="ARBA" id="ARBA00022737"/>
    </source>
</evidence>
<evidence type="ECO:0000313" key="6">
    <source>
        <dbReference type="Proteomes" id="UP000324800"/>
    </source>
</evidence>
<gene>
    <name evidence="5" type="ORF">EZS28_035960</name>
</gene>
<feature type="non-terminal residue" evidence="5">
    <location>
        <position position="444"/>
    </location>
</feature>
<dbReference type="Gene3D" id="3.30.70.330">
    <property type="match status" value="4"/>
</dbReference>
<dbReference type="AlphaFoldDB" id="A0A5J4UEG7"/>
<keyword evidence="2 3" id="KW-0694">RNA-binding</keyword>
<dbReference type="PANTHER" id="PTHR24012">
    <property type="entry name" value="RNA BINDING PROTEIN"/>
    <property type="match status" value="1"/>
</dbReference>
<proteinExistence type="predicted"/>
<dbReference type="EMBL" id="SNRW01017275">
    <property type="protein sequence ID" value="KAA6368513.1"/>
    <property type="molecule type" value="Genomic_DNA"/>
</dbReference>
<dbReference type="InterPro" id="IPR035979">
    <property type="entry name" value="RBD_domain_sf"/>
</dbReference>
<dbReference type="InterPro" id="IPR000504">
    <property type="entry name" value="RRM_dom"/>
</dbReference>
<evidence type="ECO:0000256" key="2">
    <source>
        <dbReference type="ARBA" id="ARBA00022884"/>
    </source>
</evidence>
<dbReference type="Pfam" id="PF00076">
    <property type="entry name" value="RRM_1"/>
    <property type="match status" value="4"/>
</dbReference>
<organism evidence="5 6">
    <name type="scientific">Streblomastix strix</name>
    <dbReference type="NCBI Taxonomy" id="222440"/>
    <lineage>
        <taxon>Eukaryota</taxon>
        <taxon>Metamonada</taxon>
        <taxon>Preaxostyla</taxon>
        <taxon>Oxymonadida</taxon>
        <taxon>Streblomastigidae</taxon>
        <taxon>Streblomastix</taxon>
    </lineage>
</organism>
<feature type="domain" description="RRM" evidence="4">
    <location>
        <begin position="105"/>
        <end position="188"/>
    </location>
</feature>
<protein>
    <submittedName>
        <fullName evidence="5">Putative polyadenylate-binding protein 1</fullName>
    </submittedName>
</protein>
<accession>A0A5J4UEG7</accession>
<keyword evidence="1" id="KW-0677">Repeat</keyword>
<feature type="domain" description="RRM" evidence="4">
    <location>
        <begin position="280"/>
        <end position="377"/>
    </location>
</feature>
<dbReference type="Proteomes" id="UP000324800">
    <property type="component" value="Unassembled WGS sequence"/>
</dbReference>
<evidence type="ECO:0000256" key="3">
    <source>
        <dbReference type="PROSITE-ProRule" id="PRU00176"/>
    </source>
</evidence>
<dbReference type="CDD" id="cd00590">
    <property type="entry name" value="RRM_SF"/>
    <property type="match status" value="1"/>
</dbReference>
<dbReference type="SMART" id="SM00360">
    <property type="entry name" value="RRM"/>
    <property type="match status" value="3"/>
</dbReference>